<comment type="caution">
    <text evidence="2">The sequence shown here is derived from an EMBL/GenBank/DDBJ whole genome shotgun (WGS) entry which is preliminary data.</text>
</comment>
<dbReference type="Pfam" id="PF04474">
    <property type="entry name" value="DUF554"/>
    <property type="match status" value="1"/>
</dbReference>
<evidence type="ECO:0000256" key="1">
    <source>
        <dbReference type="SAM" id="Phobius"/>
    </source>
</evidence>
<feature type="transmembrane region" description="Helical" evidence="1">
    <location>
        <begin position="186"/>
        <end position="204"/>
    </location>
</feature>
<feature type="transmembrane region" description="Helical" evidence="1">
    <location>
        <begin position="58"/>
        <end position="78"/>
    </location>
</feature>
<sequence length="231" mass="23735">MTGTLFNTVMIIVGSAVGALFKRGMNETIARDLMTGLGLAVVCLGLNTTISHMGASHYPVLFIASLAIGAVIGSALRLEDRFDHLLARFDHEAGGPSLAQGLATGILLYCIGTLSIVGPMQAALKGDQTFLFTNGMLDGITAMVLASTFGIGMIAAAPVLFCWQGAIFGVTLLASDAISSAMITELTITGGALILASGLGLLKIKDCHPMNLLPALAVPLVVVPILQALGL</sequence>
<dbReference type="PANTHER" id="PTHR36111:SF2">
    <property type="entry name" value="INNER MEMBRANE PROTEIN"/>
    <property type="match status" value="1"/>
</dbReference>
<keyword evidence="3" id="KW-1185">Reference proteome</keyword>
<protein>
    <submittedName>
        <fullName evidence="2">DUF554 domain-containing protein</fullName>
    </submittedName>
</protein>
<keyword evidence="1" id="KW-0812">Transmembrane</keyword>
<reference evidence="3" key="1">
    <citation type="journal article" date="2019" name="Int. J. Syst. Evol. Microbiol.">
        <title>The Global Catalogue of Microorganisms (GCM) 10K type strain sequencing project: providing services to taxonomists for standard genome sequencing and annotation.</title>
        <authorList>
            <consortium name="The Broad Institute Genomics Platform"/>
            <consortium name="The Broad Institute Genome Sequencing Center for Infectious Disease"/>
            <person name="Wu L."/>
            <person name="Ma J."/>
        </authorList>
    </citation>
    <scope>NUCLEOTIDE SEQUENCE [LARGE SCALE GENOMIC DNA]</scope>
    <source>
        <strain evidence="3">CCM 8980</strain>
    </source>
</reference>
<feature type="transmembrane region" description="Helical" evidence="1">
    <location>
        <begin position="210"/>
        <end position="229"/>
    </location>
</feature>
<dbReference type="InterPro" id="IPR007563">
    <property type="entry name" value="DUF554"/>
</dbReference>
<feature type="transmembrane region" description="Helical" evidence="1">
    <location>
        <begin position="6"/>
        <end position="21"/>
    </location>
</feature>
<dbReference type="PANTHER" id="PTHR36111">
    <property type="entry name" value="INNER MEMBRANE PROTEIN-RELATED"/>
    <property type="match status" value="1"/>
</dbReference>
<dbReference type="EMBL" id="JBHTOC010000003">
    <property type="protein sequence ID" value="MFD1429172.1"/>
    <property type="molecule type" value="Genomic_DNA"/>
</dbReference>
<dbReference type="Proteomes" id="UP001597196">
    <property type="component" value="Unassembled WGS sequence"/>
</dbReference>
<feature type="transmembrane region" description="Helical" evidence="1">
    <location>
        <begin position="98"/>
        <end position="122"/>
    </location>
</feature>
<keyword evidence="1" id="KW-1133">Transmembrane helix</keyword>
<dbReference type="RefSeq" id="WP_203626118.1">
    <property type="nucleotide sequence ID" value="NZ_BOLQ01000002.1"/>
</dbReference>
<evidence type="ECO:0000313" key="2">
    <source>
        <dbReference type="EMBL" id="MFD1429172.1"/>
    </source>
</evidence>
<gene>
    <name evidence="2" type="ORF">ACFQ4P_02765</name>
</gene>
<keyword evidence="1" id="KW-0472">Membrane</keyword>
<proteinExistence type="predicted"/>
<evidence type="ECO:0000313" key="3">
    <source>
        <dbReference type="Proteomes" id="UP001597196"/>
    </source>
</evidence>
<accession>A0ABW4CEE0</accession>
<organism evidence="2 3">
    <name type="scientific">Lacticaseibacillus mingshuiensis</name>
    <dbReference type="NCBI Taxonomy" id="2799574"/>
    <lineage>
        <taxon>Bacteria</taxon>
        <taxon>Bacillati</taxon>
        <taxon>Bacillota</taxon>
        <taxon>Bacilli</taxon>
        <taxon>Lactobacillales</taxon>
        <taxon>Lactobacillaceae</taxon>
        <taxon>Lacticaseibacillus</taxon>
    </lineage>
</organism>
<feature type="transmembrane region" description="Helical" evidence="1">
    <location>
        <begin position="142"/>
        <end position="174"/>
    </location>
</feature>
<name>A0ABW4CEE0_9LACO</name>